<keyword evidence="2" id="KW-0408">Iron</keyword>
<evidence type="ECO:0000259" key="5">
    <source>
        <dbReference type="Pfam" id="PF12867"/>
    </source>
</evidence>
<name>A0A5B9QF84_9BACT</name>
<comment type="pathway">
    <text evidence="3">Amino-acid biosynthesis; ergothioneine biosynthesis.</text>
</comment>
<evidence type="ECO:0000313" key="7">
    <source>
        <dbReference type="Proteomes" id="UP000323917"/>
    </source>
</evidence>
<dbReference type="InterPro" id="IPR042095">
    <property type="entry name" value="SUMF_sf"/>
</dbReference>
<dbReference type="InterPro" id="IPR017806">
    <property type="entry name" value="EgtB"/>
</dbReference>
<dbReference type="RefSeq" id="WP_148074879.1">
    <property type="nucleotide sequence ID" value="NZ_CP042913.1"/>
</dbReference>
<dbReference type="Gene3D" id="3.90.1580.10">
    <property type="entry name" value="paralog of FGE (formylglycine-generating enzyme)"/>
    <property type="match status" value="1"/>
</dbReference>
<dbReference type="PANTHER" id="PTHR23150">
    <property type="entry name" value="SULFATASE MODIFYING FACTOR 1, 2"/>
    <property type="match status" value="1"/>
</dbReference>
<dbReference type="SUPFAM" id="SSF109854">
    <property type="entry name" value="DinB/YfiT-like putative metalloenzymes"/>
    <property type="match status" value="1"/>
</dbReference>
<dbReference type="GO" id="GO:0052699">
    <property type="term" value="P:ergothioneine biosynthetic process"/>
    <property type="evidence" value="ECO:0007669"/>
    <property type="project" value="InterPro"/>
</dbReference>
<dbReference type="Pfam" id="PF12867">
    <property type="entry name" value="DinB_2"/>
    <property type="match status" value="1"/>
</dbReference>
<dbReference type="NCBIfam" id="TIGR03440">
    <property type="entry name" value="egtB_TIGR03440"/>
    <property type="match status" value="1"/>
</dbReference>
<dbReference type="PANTHER" id="PTHR23150:SF36">
    <property type="entry name" value="HERCYNINE OXYGENASE"/>
    <property type="match status" value="1"/>
</dbReference>
<gene>
    <name evidence="6" type="primary">egtB</name>
    <name evidence="6" type="ORF">Pr1d_38630</name>
</gene>
<dbReference type="Pfam" id="PF03781">
    <property type="entry name" value="FGE-sulfatase"/>
    <property type="match status" value="1"/>
</dbReference>
<dbReference type="KEGG" id="bgok:Pr1d_38630"/>
<dbReference type="InterPro" id="IPR024775">
    <property type="entry name" value="DinB-like"/>
</dbReference>
<accession>A0A5B9QF84</accession>
<dbReference type="InterPro" id="IPR051043">
    <property type="entry name" value="Sulfatase_Mod_Factor_Kinase"/>
</dbReference>
<dbReference type="EC" id="1.8.-.-" evidence="6"/>
<organism evidence="6 7">
    <name type="scientific">Bythopirellula goksoeyrii</name>
    <dbReference type="NCBI Taxonomy" id="1400387"/>
    <lineage>
        <taxon>Bacteria</taxon>
        <taxon>Pseudomonadati</taxon>
        <taxon>Planctomycetota</taxon>
        <taxon>Planctomycetia</taxon>
        <taxon>Pirellulales</taxon>
        <taxon>Lacipirellulaceae</taxon>
        <taxon>Bythopirellula</taxon>
    </lineage>
</organism>
<sequence>MSNQTETVSIPTNLAKRFAAVRLFTEQICETLQAEDCCIQSMPDASPIRWHLAHTTWFFETFLLKADPSYRVFDDHYEVLFNSYYNAVGEQFPRALRGMLSRPTVAQVYDYRHKVDQCVADWFTNGRIEADPQLARVVELGLNHEQQHQELILTDVKHLFSLNPLLPTFRTGTQPSTTNVTSECDWIDFEEGQHRIGNAGEGFSYDNESPLHRVFLESFAIASRPVTSGEFLKFITDDGYSRPEYWLSEGWRQVQDRGWRHPQYWYQECGEWQEFTLAGLRLLDPSAPVAHVSYFEADAYARWAGARLPTEAEWEVAAEEVPIEGNFADSLLAAGQAIHPSSRIDEKGPLDHLFGDVWEWTASQYTAYPGYQPPPGALGEYNGKFMCNQFVLRGGSCATSSDHIRRTYRNFFPPEARWQFSGFRLAR</sequence>
<evidence type="ECO:0000259" key="4">
    <source>
        <dbReference type="Pfam" id="PF03781"/>
    </source>
</evidence>
<evidence type="ECO:0000256" key="2">
    <source>
        <dbReference type="ARBA" id="ARBA00023004"/>
    </source>
</evidence>
<dbReference type="InterPro" id="IPR005532">
    <property type="entry name" value="SUMF_dom"/>
</dbReference>
<feature type="domain" description="Sulfatase-modifying factor enzyme-like" evidence="4">
    <location>
        <begin position="185"/>
        <end position="427"/>
    </location>
</feature>
<evidence type="ECO:0000256" key="3">
    <source>
        <dbReference type="ARBA" id="ARBA00037882"/>
    </source>
</evidence>
<dbReference type="InterPro" id="IPR034660">
    <property type="entry name" value="DinB/YfiT-like"/>
</dbReference>
<dbReference type="SUPFAM" id="SSF56436">
    <property type="entry name" value="C-type lectin-like"/>
    <property type="match status" value="1"/>
</dbReference>
<dbReference type="InterPro" id="IPR016187">
    <property type="entry name" value="CTDL_fold"/>
</dbReference>
<dbReference type="GO" id="GO:0016491">
    <property type="term" value="F:oxidoreductase activity"/>
    <property type="evidence" value="ECO:0007669"/>
    <property type="project" value="UniProtKB-KW"/>
</dbReference>
<evidence type="ECO:0000256" key="1">
    <source>
        <dbReference type="ARBA" id="ARBA00023002"/>
    </source>
</evidence>
<keyword evidence="1 6" id="KW-0560">Oxidoreductase</keyword>
<dbReference type="AlphaFoldDB" id="A0A5B9QF84"/>
<dbReference type="OrthoDB" id="9812426at2"/>
<proteinExistence type="predicted"/>
<feature type="domain" description="DinB-like" evidence="5">
    <location>
        <begin position="25"/>
        <end position="152"/>
    </location>
</feature>
<evidence type="ECO:0000313" key="6">
    <source>
        <dbReference type="EMBL" id="QEG36549.1"/>
    </source>
</evidence>
<dbReference type="Proteomes" id="UP000323917">
    <property type="component" value="Chromosome"/>
</dbReference>
<reference evidence="6 7" key="1">
    <citation type="submission" date="2019-08" db="EMBL/GenBank/DDBJ databases">
        <title>Deep-cultivation of Planctomycetes and their phenomic and genomic characterization uncovers novel biology.</title>
        <authorList>
            <person name="Wiegand S."/>
            <person name="Jogler M."/>
            <person name="Boedeker C."/>
            <person name="Pinto D."/>
            <person name="Vollmers J."/>
            <person name="Rivas-Marin E."/>
            <person name="Kohn T."/>
            <person name="Peeters S.H."/>
            <person name="Heuer A."/>
            <person name="Rast P."/>
            <person name="Oberbeckmann S."/>
            <person name="Bunk B."/>
            <person name="Jeske O."/>
            <person name="Meyerdierks A."/>
            <person name="Storesund J.E."/>
            <person name="Kallscheuer N."/>
            <person name="Luecker S."/>
            <person name="Lage O.M."/>
            <person name="Pohl T."/>
            <person name="Merkel B.J."/>
            <person name="Hornburger P."/>
            <person name="Mueller R.-W."/>
            <person name="Bruemmer F."/>
            <person name="Labrenz M."/>
            <person name="Spormann A.M."/>
            <person name="Op den Camp H."/>
            <person name="Overmann J."/>
            <person name="Amann R."/>
            <person name="Jetten M.S.M."/>
            <person name="Mascher T."/>
            <person name="Medema M.H."/>
            <person name="Devos D.P."/>
            <person name="Kaster A.-K."/>
            <person name="Ovreas L."/>
            <person name="Rohde M."/>
            <person name="Galperin M.Y."/>
            <person name="Jogler C."/>
        </authorList>
    </citation>
    <scope>NUCLEOTIDE SEQUENCE [LARGE SCALE GENOMIC DNA]</scope>
    <source>
        <strain evidence="6 7">Pr1d</strain>
    </source>
</reference>
<protein>
    <submittedName>
        <fullName evidence="6">Iron(II)-dependent oxidoreductase EgtB</fullName>
        <ecNumber evidence="6">1.8.-.-</ecNumber>
    </submittedName>
</protein>
<dbReference type="EMBL" id="CP042913">
    <property type="protein sequence ID" value="QEG36549.1"/>
    <property type="molecule type" value="Genomic_DNA"/>
</dbReference>
<keyword evidence="7" id="KW-1185">Reference proteome</keyword>